<keyword evidence="4" id="KW-0658">Purine biosynthesis</keyword>
<dbReference type="PANTHER" id="PTHR43369:SF2">
    <property type="entry name" value="PHOSPHORIBOSYLGLYCINAMIDE FORMYLTRANSFERASE"/>
    <property type="match status" value="1"/>
</dbReference>
<evidence type="ECO:0000256" key="4">
    <source>
        <dbReference type="ARBA" id="ARBA00022755"/>
    </source>
</evidence>
<accession>A0ABW2B2T0</accession>
<dbReference type="Gene3D" id="3.40.50.12230">
    <property type="match status" value="1"/>
</dbReference>
<dbReference type="Pfam" id="PF00551">
    <property type="entry name" value="Formyl_trans_N"/>
    <property type="match status" value="1"/>
</dbReference>
<dbReference type="EMBL" id="JBHSWG010000001">
    <property type="protein sequence ID" value="MFC6759329.1"/>
    <property type="molecule type" value="Genomic_DNA"/>
</dbReference>
<evidence type="ECO:0000313" key="6">
    <source>
        <dbReference type="EMBL" id="MFC6759329.1"/>
    </source>
</evidence>
<evidence type="ECO:0000256" key="3">
    <source>
        <dbReference type="ARBA" id="ARBA00022679"/>
    </source>
</evidence>
<proteinExistence type="predicted"/>
<sequence length="138" mass="15014">MSADWLLSIANLRMIPDAVLALPAKGAINFHDGPLPAYAGLNTPAWAIINGETTHGVSWHVIEGGVDEGDLLAQKMIDIAPDETAFTLNSKCYAAGMESFGAVLSQLEADQLERRPQDLTQRSYFARDQRPGGRAFWT</sequence>
<feature type="domain" description="Formyl transferase N-terminal" evidence="5">
    <location>
        <begin position="3"/>
        <end position="98"/>
    </location>
</feature>
<keyword evidence="3" id="KW-0808">Transferase</keyword>
<name>A0ABW2B2T0_9RHOB</name>
<dbReference type="InterPro" id="IPR036477">
    <property type="entry name" value="Formyl_transf_N_sf"/>
</dbReference>
<evidence type="ECO:0000256" key="2">
    <source>
        <dbReference type="ARBA" id="ARBA00012254"/>
    </source>
</evidence>
<evidence type="ECO:0000259" key="5">
    <source>
        <dbReference type="Pfam" id="PF00551"/>
    </source>
</evidence>
<reference evidence="7" key="1">
    <citation type="journal article" date="2019" name="Int. J. Syst. Evol. Microbiol.">
        <title>The Global Catalogue of Microorganisms (GCM) 10K type strain sequencing project: providing services to taxonomists for standard genome sequencing and annotation.</title>
        <authorList>
            <consortium name="The Broad Institute Genomics Platform"/>
            <consortium name="The Broad Institute Genome Sequencing Center for Infectious Disease"/>
            <person name="Wu L."/>
            <person name="Ma J."/>
        </authorList>
    </citation>
    <scope>NUCLEOTIDE SEQUENCE [LARGE SCALE GENOMIC DNA]</scope>
    <source>
        <strain evidence="7">CCUG 66188</strain>
    </source>
</reference>
<dbReference type="InterPro" id="IPR002376">
    <property type="entry name" value="Formyl_transf_N"/>
</dbReference>
<organism evidence="6 7">
    <name type="scientific">Sulfitobacter porphyrae</name>
    <dbReference type="NCBI Taxonomy" id="1246864"/>
    <lineage>
        <taxon>Bacteria</taxon>
        <taxon>Pseudomonadati</taxon>
        <taxon>Pseudomonadota</taxon>
        <taxon>Alphaproteobacteria</taxon>
        <taxon>Rhodobacterales</taxon>
        <taxon>Roseobacteraceae</taxon>
        <taxon>Sulfitobacter</taxon>
    </lineage>
</organism>
<dbReference type="SUPFAM" id="SSF53328">
    <property type="entry name" value="Formyltransferase"/>
    <property type="match status" value="1"/>
</dbReference>
<dbReference type="Proteomes" id="UP001596353">
    <property type="component" value="Unassembled WGS sequence"/>
</dbReference>
<evidence type="ECO:0000256" key="1">
    <source>
        <dbReference type="ARBA" id="ARBA00005054"/>
    </source>
</evidence>
<comment type="caution">
    <text evidence="6">The sequence shown here is derived from an EMBL/GenBank/DDBJ whole genome shotgun (WGS) entry which is preliminary data.</text>
</comment>
<evidence type="ECO:0000313" key="7">
    <source>
        <dbReference type="Proteomes" id="UP001596353"/>
    </source>
</evidence>
<dbReference type="EC" id="2.1.2.2" evidence="2"/>
<protein>
    <recommendedName>
        <fullName evidence="2">phosphoribosylglycinamide formyltransferase 1</fullName>
        <ecNumber evidence="2">2.1.2.2</ecNumber>
    </recommendedName>
</protein>
<gene>
    <name evidence="6" type="ORF">ACFQFQ_07230</name>
</gene>
<comment type="pathway">
    <text evidence="1">Purine metabolism; IMP biosynthesis via de novo pathway; N(2)-formyl-N(1)-(5-phospho-D-ribosyl)glycinamide from N(1)-(5-phospho-D-ribosyl)glycinamide (10-formyl THF route): step 1/1.</text>
</comment>
<keyword evidence="7" id="KW-1185">Reference proteome</keyword>
<dbReference type="PANTHER" id="PTHR43369">
    <property type="entry name" value="PHOSPHORIBOSYLGLYCINAMIDE FORMYLTRANSFERASE"/>
    <property type="match status" value="1"/>
</dbReference>